<feature type="transmembrane region" description="Helical" evidence="7">
    <location>
        <begin position="396"/>
        <end position="414"/>
    </location>
</feature>
<evidence type="ECO:0000256" key="6">
    <source>
        <dbReference type="SAM" id="MobiDB-lite"/>
    </source>
</evidence>
<dbReference type="AlphaFoldDB" id="A0A1G6VLC0"/>
<feature type="region of interest" description="Disordered" evidence="6">
    <location>
        <begin position="1"/>
        <end position="24"/>
    </location>
</feature>
<evidence type="ECO:0000313" key="8">
    <source>
        <dbReference type="EMBL" id="SDD53646.1"/>
    </source>
</evidence>
<reference evidence="8 9" key="1">
    <citation type="submission" date="2016-10" db="EMBL/GenBank/DDBJ databases">
        <authorList>
            <person name="de Groot N.N."/>
        </authorList>
    </citation>
    <scope>NUCLEOTIDE SEQUENCE [LARGE SCALE GENOMIC DNA]</scope>
    <source>
        <strain evidence="8 9">CGMCC 1.9109</strain>
    </source>
</reference>
<dbReference type="InterPro" id="IPR050833">
    <property type="entry name" value="Poly_Biosynth_Transport"/>
</dbReference>
<evidence type="ECO:0000256" key="2">
    <source>
        <dbReference type="ARBA" id="ARBA00022475"/>
    </source>
</evidence>
<keyword evidence="3 7" id="KW-0812">Transmembrane</keyword>
<dbReference type="RefSeq" id="WP_068305447.1">
    <property type="nucleotide sequence ID" value="NZ_FNAK01000002.1"/>
</dbReference>
<dbReference type="GO" id="GO:0005886">
    <property type="term" value="C:plasma membrane"/>
    <property type="evidence" value="ECO:0007669"/>
    <property type="project" value="UniProtKB-SubCell"/>
</dbReference>
<evidence type="ECO:0000256" key="1">
    <source>
        <dbReference type="ARBA" id="ARBA00004651"/>
    </source>
</evidence>
<feature type="transmembrane region" description="Helical" evidence="7">
    <location>
        <begin position="202"/>
        <end position="223"/>
    </location>
</feature>
<gene>
    <name evidence="8" type="ORF">SAMN04488071_0748</name>
</gene>
<feature type="transmembrane region" description="Helical" evidence="7">
    <location>
        <begin position="102"/>
        <end position="125"/>
    </location>
</feature>
<dbReference type="EMBL" id="FNAK01000002">
    <property type="protein sequence ID" value="SDD53646.1"/>
    <property type="molecule type" value="Genomic_DNA"/>
</dbReference>
<accession>A0A1G6VLC0</accession>
<comment type="subcellular location">
    <subcellularLocation>
        <location evidence="1">Cell membrane</location>
        <topology evidence="1">Multi-pass membrane protein</topology>
    </subcellularLocation>
</comment>
<dbReference type="STRING" id="637679.GCA_001550055_02462"/>
<dbReference type="Proteomes" id="UP000183685">
    <property type="component" value="Unassembled WGS sequence"/>
</dbReference>
<evidence type="ECO:0000256" key="4">
    <source>
        <dbReference type="ARBA" id="ARBA00022989"/>
    </source>
</evidence>
<evidence type="ECO:0000256" key="7">
    <source>
        <dbReference type="SAM" id="Phobius"/>
    </source>
</evidence>
<feature type="transmembrane region" description="Helical" evidence="7">
    <location>
        <begin position="325"/>
        <end position="347"/>
    </location>
</feature>
<feature type="transmembrane region" description="Helical" evidence="7">
    <location>
        <begin position="420"/>
        <end position="445"/>
    </location>
</feature>
<feature type="transmembrane region" description="Helical" evidence="7">
    <location>
        <begin position="480"/>
        <end position="503"/>
    </location>
</feature>
<keyword evidence="4 7" id="KW-1133">Transmembrane helix</keyword>
<evidence type="ECO:0000256" key="5">
    <source>
        <dbReference type="ARBA" id="ARBA00023136"/>
    </source>
</evidence>
<feature type="transmembrane region" description="Helical" evidence="7">
    <location>
        <begin position="457"/>
        <end position="474"/>
    </location>
</feature>
<dbReference type="OrthoDB" id="7417248at2"/>
<dbReference type="PANTHER" id="PTHR30250">
    <property type="entry name" value="PST FAMILY PREDICTED COLANIC ACID TRANSPORTER"/>
    <property type="match status" value="1"/>
</dbReference>
<keyword evidence="5 7" id="KW-0472">Membrane</keyword>
<dbReference type="PANTHER" id="PTHR30250:SF11">
    <property type="entry name" value="O-ANTIGEN TRANSPORTER-RELATED"/>
    <property type="match status" value="1"/>
</dbReference>
<keyword evidence="9" id="KW-1185">Reference proteome</keyword>
<protein>
    <submittedName>
        <fullName evidence="8">Membrane protein involved in the export of O-antigen and teichoic acid</fullName>
    </submittedName>
</protein>
<feature type="transmembrane region" description="Helical" evidence="7">
    <location>
        <begin position="268"/>
        <end position="287"/>
    </location>
</feature>
<keyword evidence="2" id="KW-1003">Cell membrane</keyword>
<sequence length="525" mass="56447">MDKTKPPSRPEKPERPERPERNEHRARVAGGAGFAFLGRMGALIEAISVIAFTWYYGAATFGLFAVLWSYVKVSTAVSDAAMTTALQRFVPKANGNDPELAVGYAIKFSFLIAITIAGLTCYFAPNLAGVISAAEDDADHLISVIRIYVWVLPFWTMVEVGTAAIRARRKFGPEIRVRVFYEQGLRLVAAIGFAAMDYMTYGLFIAHLVSVVLSAALALRLVAKHYDFGKVLRAPMTGPMPRAMRQYGFTVMPANLIKKLFSEFPVMFLNYLLPGAAGAAAGGYYAVARKIASALQAVRMTFEYVMAPLAAEKDGHGDHVALQDMFAYATRLSVTLALPFGAALVLARNDILATMQPQFQTAAAAMSILCAGRVLEAATGPSSAIIEMLGHRSLPAINGVLGLITLLLLGNWLIPLYGVTGAAVAAAAGLNVTAIAGLIETFFIFRLWPYDRHALRPLIVSLVTSGIMLSLIPASNHWPVPVGILGAVAGLLISVMILVRYGLNHEDANALGRIGKLKPLKKLAP</sequence>
<name>A0A1G6VLC0_9PROT</name>
<proteinExistence type="predicted"/>
<evidence type="ECO:0000256" key="3">
    <source>
        <dbReference type="ARBA" id="ARBA00022692"/>
    </source>
</evidence>
<evidence type="ECO:0000313" key="9">
    <source>
        <dbReference type="Proteomes" id="UP000183685"/>
    </source>
</evidence>
<feature type="transmembrane region" description="Helical" evidence="7">
    <location>
        <begin position="179"/>
        <end position="196"/>
    </location>
</feature>
<feature type="transmembrane region" description="Helical" evidence="7">
    <location>
        <begin position="145"/>
        <end position="167"/>
    </location>
</feature>
<organism evidence="8 9">
    <name type="scientific">Kordiimonas lacus</name>
    <dbReference type="NCBI Taxonomy" id="637679"/>
    <lineage>
        <taxon>Bacteria</taxon>
        <taxon>Pseudomonadati</taxon>
        <taxon>Pseudomonadota</taxon>
        <taxon>Alphaproteobacteria</taxon>
        <taxon>Kordiimonadales</taxon>
        <taxon>Kordiimonadaceae</taxon>
        <taxon>Kordiimonas</taxon>
    </lineage>
</organism>